<feature type="coiled-coil region" evidence="1">
    <location>
        <begin position="51"/>
        <end position="81"/>
    </location>
</feature>
<reference evidence="3" key="1">
    <citation type="submission" date="2021-02" db="EMBL/GenBank/DDBJ databases">
        <authorList>
            <person name="Dougan E. K."/>
            <person name="Rhodes N."/>
            <person name="Thang M."/>
            <person name="Chan C."/>
        </authorList>
    </citation>
    <scope>NUCLEOTIDE SEQUENCE</scope>
</reference>
<feature type="non-terminal residue" evidence="3">
    <location>
        <position position="1"/>
    </location>
</feature>
<dbReference type="EMBL" id="CAJNNV010025744">
    <property type="protein sequence ID" value="CAE8615905.1"/>
    <property type="molecule type" value="Genomic_DNA"/>
</dbReference>
<keyword evidence="4" id="KW-1185">Reference proteome</keyword>
<dbReference type="Proteomes" id="UP000654075">
    <property type="component" value="Unassembled WGS sequence"/>
</dbReference>
<evidence type="ECO:0000256" key="1">
    <source>
        <dbReference type="SAM" id="Coils"/>
    </source>
</evidence>
<evidence type="ECO:0000313" key="4">
    <source>
        <dbReference type="Proteomes" id="UP000654075"/>
    </source>
</evidence>
<evidence type="ECO:0000256" key="2">
    <source>
        <dbReference type="SAM" id="MobiDB-lite"/>
    </source>
</evidence>
<keyword evidence="1" id="KW-0175">Coiled coil</keyword>
<name>A0A813FUE7_POLGL</name>
<dbReference type="AlphaFoldDB" id="A0A813FUE7"/>
<gene>
    <name evidence="3" type="ORF">PGLA1383_LOCUS33612</name>
</gene>
<comment type="caution">
    <text evidence="3">The sequence shown here is derived from an EMBL/GenBank/DDBJ whole genome shotgun (WGS) entry which is preliminary data.</text>
</comment>
<accession>A0A813FUE7</accession>
<sequence>AGTGLYALLPEDAELKHWFHLPTWAGPDVVGLWRPLAARLLAELRRAGSPTAEVQQQKAELTRLRDDLRSTRAQLREAKRGESAAAEELARLWRPADLPGGYHARQPVWYARRQAGVVAACVGEVRGDGPNRRYSLTVKGQVIRSNAEASQLRPRADPTPRPHKRSQAAADNVYSPTYSPQDPFYNSDPYA</sequence>
<evidence type="ECO:0000313" key="3">
    <source>
        <dbReference type="EMBL" id="CAE8615905.1"/>
    </source>
</evidence>
<proteinExistence type="predicted"/>
<feature type="region of interest" description="Disordered" evidence="2">
    <location>
        <begin position="146"/>
        <end position="191"/>
    </location>
</feature>
<protein>
    <submittedName>
        <fullName evidence="3">Uncharacterized protein</fullName>
    </submittedName>
</protein>
<organism evidence="3 4">
    <name type="scientific">Polarella glacialis</name>
    <name type="common">Dinoflagellate</name>
    <dbReference type="NCBI Taxonomy" id="89957"/>
    <lineage>
        <taxon>Eukaryota</taxon>
        <taxon>Sar</taxon>
        <taxon>Alveolata</taxon>
        <taxon>Dinophyceae</taxon>
        <taxon>Suessiales</taxon>
        <taxon>Suessiaceae</taxon>
        <taxon>Polarella</taxon>
    </lineage>
</organism>